<evidence type="ECO:0000256" key="2">
    <source>
        <dbReference type="ARBA" id="ARBA00023235"/>
    </source>
</evidence>
<dbReference type="PANTHER" id="PTHR13774">
    <property type="entry name" value="PHENAZINE BIOSYNTHESIS PROTEIN"/>
    <property type="match status" value="1"/>
</dbReference>
<keyword evidence="4" id="KW-1185">Reference proteome</keyword>
<sequence length="264" mass="29052">MIDAYILNVFTGNTACGNPAAVVKLEAWVPLDILQALSGKLEQPVTSFIVEANEGYEIRWFAKEIEINLCGHGSLAAAAAIFEMIPDHAPVVTLFSKHGTVTVTKSSDAFTMTMPGWKEARCSGLAKHADMLGLEAIDVFSTRDLVIVLEHVEQVRRYQPDFDKISSINDFHATILTARNGNNGYVLRYFAPSIGINEDLATGSAQCSLGPYWFEQLSLQELEVTQLSQQGGYFQVKQASVDTIELIANVRLQEIVKLIKKDGK</sequence>
<accession>A0ABW9YGQ4</accession>
<dbReference type="PANTHER" id="PTHR13774:SF17">
    <property type="entry name" value="PHENAZINE BIOSYNTHESIS-LIKE DOMAIN-CONTAINING PROTEIN"/>
    <property type="match status" value="1"/>
</dbReference>
<evidence type="ECO:0000313" key="4">
    <source>
        <dbReference type="Proteomes" id="UP000738517"/>
    </source>
</evidence>
<organism evidence="3 4">
    <name type="scientific">Photobacterium alginatilyticum</name>
    <dbReference type="NCBI Taxonomy" id="1775171"/>
    <lineage>
        <taxon>Bacteria</taxon>
        <taxon>Pseudomonadati</taxon>
        <taxon>Pseudomonadota</taxon>
        <taxon>Gammaproteobacteria</taxon>
        <taxon>Vibrionales</taxon>
        <taxon>Vibrionaceae</taxon>
        <taxon>Photobacterium</taxon>
    </lineage>
</organism>
<dbReference type="PIRSF" id="PIRSF016184">
    <property type="entry name" value="PhzC_PhzF"/>
    <property type="match status" value="1"/>
</dbReference>
<dbReference type="Gene3D" id="3.10.310.10">
    <property type="entry name" value="Diaminopimelate Epimerase, Chain A, domain 1"/>
    <property type="match status" value="2"/>
</dbReference>
<proteinExistence type="inferred from homology"/>
<dbReference type="SUPFAM" id="SSF54506">
    <property type="entry name" value="Diaminopimelate epimerase-like"/>
    <property type="match status" value="1"/>
</dbReference>
<reference evidence="3 4" key="1">
    <citation type="journal article" date="2017" name="Int. J. Syst. Evol. Microbiol.">
        <title>Photobacterium alginatilyticum sp. nov., a marine bacterium isolated from bottom seawater.</title>
        <authorList>
            <person name="Wang X."/>
            <person name="Wang Y."/>
            <person name="Yang X."/>
            <person name="Sun H."/>
            <person name="Li B."/>
            <person name="Zhang X.H."/>
        </authorList>
    </citation>
    <scope>NUCLEOTIDE SEQUENCE [LARGE SCALE GENOMIC DNA]</scope>
    <source>
        <strain evidence="3 4">P03D4</strain>
    </source>
</reference>
<evidence type="ECO:0000313" key="3">
    <source>
        <dbReference type="EMBL" id="NBI52979.1"/>
    </source>
</evidence>
<dbReference type="Proteomes" id="UP000738517">
    <property type="component" value="Unassembled WGS sequence"/>
</dbReference>
<comment type="similarity">
    <text evidence="1">Belongs to the PhzF family.</text>
</comment>
<dbReference type="InterPro" id="IPR003719">
    <property type="entry name" value="Phenazine_PhzF-like"/>
</dbReference>
<keyword evidence="2" id="KW-0413">Isomerase</keyword>
<evidence type="ECO:0000256" key="1">
    <source>
        <dbReference type="ARBA" id="ARBA00008270"/>
    </source>
</evidence>
<name>A0ABW9YGQ4_9GAMM</name>
<gene>
    <name evidence="3" type="ORF">EIZ48_10365</name>
</gene>
<dbReference type="NCBIfam" id="TIGR00654">
    <property type="entry name" value="PhzF_family"/>
    <property type="match status" value="1"/>
</dbReference>
<dbReference type="Pfam" id="PF02567">
    <property type="entry name" value="PhzC-PhzF"/>
    <property type="match status" value="1"/>
</dbReference>
<comment type="caution">
    <text evidence="3">The sequence shown here is derived from an EMBL/GenBank/DDBJ whole genome shotgun (WGS) entry which is preliminary data.</text>
</comment>
<protein>
    <submittedName>
        <fullName evidence="3">PhzF family phenazine biosynthesis protein</fullName>
    </submittedName>
</protein>
<dbReference type="EMBL" id="RSEJ01000009">
    <property type="protein sequence ID" value="NBI52979.1"/>
    <property type="molecule type" value="Genomic_DNA"/>
</dbReference>